<dbReference type="GO" id="GO:0019253">
    <property type="term" value="P:reductive pentose-phosphate cycle"/>
    <property type="evidence" value="ECO:0007669"/>
    <property type="project" value="UniProtKB-KW"/>
</dbReference>
<dbReference type="FunFam" id="3.40.50.1000:FF:000022">
    <property type="entry name" value="Phosphoglycolate phosphatase"/>
    <property type="match status" value="1"/>
</dbReference>
<keyword evidence="5" id="KW-0113">Calvin cycle</keyword>
<dbReference type="GO" id="GO:0008967">
    <property type="term" value="F:phosphoglycolate phosphatase activity"/>
    <property type="evidence" value="ECO:0007669"/>
    <property type="project" value="UniProtKB-EC"/>
</dbReference>
<evidence type="ECO:0000256" key="9">
    <source>
        <dbReference type="ARBA" id="ARBA00023277"/>
    </source>
</evidence>
<keyword evidence="7 11" id="KW-0378">Hydrolase</keyword>
<evidence type="ECO:0000313" key="11">
    <source>
        <dbReference type="EMBL" id="RUS68092.1"/>
    </source>
</evidence>
<evidence type="ECO:0000256" key="4">
    <source>
        <dbReference type="ARBA" id="ARBA00013078"/>
    </source>
</evidence>
<dbReference type="Pfam" id="PF13419">
    <property type="entry name" value="HAD_2"/>
    <property type="match status" value="1"/>
</dbReference>
<comment type="pathway">
    <text evidence="2">Organic acid metabolism; glycolate biosynthesis; glycolate from 2-phosphoglycolate: step 1/1.</text>
</comment>
<dbReference type="EC" id="3.1.3.18" evidence="4"/>
<evidence type="ECO:0000256" key="2">
    <source>
        <dbReference type="ARBA" id="ARBA00004818"/>
    </source>
</evidence>
<comment type="function">
    <text evidence="10">Specifically catalyzes the dephosphorylation of 2-phosphoglycolate. Is involved in the dissimilation of the intracellular 2-phosphoglycolate formed during the DNA repair of 3'-phosphoglycolate ends, a major class of DNA lesions induced by oxidative stress.</text>
</comment>
<keyword evidence="12" id="KW-1185">Reference proteome</keyword>
<organism evidence="11 12">
    <name type="scientific">Saezia sanguinis</name>
    <dbReference type="NCBI Taxonomy" id="1965230"/>
    <lineage>
        <taxon>Bacteria</taxon>
        <taxon>Pseudomonadati</taxon>
        <taxon>Pseudomonadota</taxon>
        <taxon>Betaproteobacteria</taxon>
        <taxon>Burkholderiales</taxon>
        <taxon>Saeziaceae</taxon>
        <taxon>Saezia</taxon>
    </lineage>
</organism>
<dbReference type="PANTHER" id="PTHR43434:SF23">
    <property type="entry name" value="PHOSPHOGLYCOLATE PHOSPHATASE"/>
    <property type="match status" value="1"/>
</dbReference>
<dbReference type="AlphaFoldDB" id="A0A433SH95"/>
<dbReference type="Gene3D" id="1.10.150.240">
    <property type="entry name" value="Putative phosphatase, domain 2"/>
    <property type="match status" value="1"/>
</dbReference>
<dbReference type="SFLD" id="SFLDG01135">
    <property type="entry name" value="C1.5.6:_HAD__Beta-PGM__Phospha"/>
    <property type="match status" value="1"/>
</dbReference>
<dbReference type="GO" id="GO:0006281">
    <property type="term" value="P:DNA repair"/>
    <property type="evidence" value="ECO:0007669"/>
    <property type="project" value="TreeGrafter"/>
</dbReference>
<evidence type="ECO:0000256" key="3">
    <source>
        <dbReference type="ARBA" id="ARBA00011233"/>
    </source>
</evidence>
<dbReference type="Proteomes" id="UP000286947">
    <property type="component" value="Unassembled WGS sequence"/>
</dbReference>
<dbReference type="InterPro" id="IPR050155">
    <property type="entry name" value="HAD-like_hydrolase_sf"/>
</dbReference>
<evidence type="ECO:0000313" key="12">
    <source>
        <dbReference type="Proteomes" id="UP000286947"/>
    </source>
</evidence>
<reference evidence="11 12" key="1">
    <citation type="submission" date="2018-01" db="EMBL/GenBank/DDBJ databases">
        <title>Saezia sanguinis gen. nov., sp. nov., in the order Burkholderiales isolated from human blood.</title>
        <authorList>
            <person name="Medina-Pascual M.J."/>
            <person name="Valdezate S."/>
            <person name="Monzon S."/>
            <person name="Cuesta I."/>
            <person name="Carrasco G."/>
            <person name="Villalon P."/>
            <person name="Saez-Nieto J.A."/>
        </authorList>
    </citation>
    <scope>NUCLEOTIDE SEQUENCE [LARGE SCALE GENOMIC DNA]</scope>
    <source>
        <strain evidence="11 12">CNM695-12</strain>
    </source>
</reference>
<evidence type="ECO:0000256" key="8">
    <source>
        <dbReference type="ARBA" id="ARBA00022842"/>
    </source>
</evidence>
<gene>
    <name evidence="11" type="primary">gph_1</name>
    <name evidence="11" type="ORF">CUZ56_00576</name>
</gene>
<accession>A0A433SH95</accession>
<dbReference type="InterPro" id="IPR041492">
    <property type="entry name" value="HAD_2"/>
</dbReference>
<name>A0A433SH95_9BURK</name>
<evidence type="ECO:0000256" key="5">
    <source>
        <dbReference type="ARBA" id="ARBA00022567"/>
    </source>
</evidence>
<keyword evidence="9" id="KW-0119">Carbohydrate metabolism</keyword>
<dbReference type="InterPro" id="IPR006439">
    <property type="entry name" value="HAD-SF_hydro_IA"/>
</dbReference>
<dbReference type="NCBIfam" id="TIGR01549">
    <property type="entry name" value="HAD-SF-IA-v1"/>
    <property type="match status" value="1"/>
</dbReference>
<keyword evidence="6" id="KW-0479">Metal-binding</keyword>
<comment type="catalytic activity">
    <reaction evidence="1">
        <text>2-phosphoglycolate + H2O = glycolate + phosphate</text>
        <dbReference type="Rhea" id="RHEA:14369"/>
        <dbReference type="ChEBI" id="CHEBI:15377"/>
        <dbReference type="ChEBI" id="CHEBI:29805"/>
        <dbReference type="ChEBI" id="CHEBI:43474"/>
        <dbReference type="ChEBI" id="CHEBI:58033"/>
        <dbReference type="EC" id="3.1.3.18"/>
    </reaction>
</comment>
<proteinExistence type="predicted"/>
<dbReference type="EMBL" id="PQSP01000001">
    <property type="protein sequence ID" value="RUS68092.1"/>
    <property type="molecule type" value="Genomic_DNA"/>
</dbReference>
<dbReference type="PANTHER" id="PTHR43434">
    <property type="entry name" value="PHOSPHOGLYCOLATE PHOSPHATASE"/>
    <property type="match status" value="1"/>
</dbReference>
<dbReference type="OrthoDB" id="9776368at2"/>
<comment type="subunit">
    <text evidence="3">Homotrimer.</text>
</comment>
<dbReference type="InterPro" id="IPR036412">
    <property type="entry name" value="HAD-like_sf"/>
</dbReference>
<dbReference type="InterPro" id="IPR023198">
    <property type="entry name" value="PGP-like_dom2"/>
</dbReference>
<comment type="caution">
    <text evidence="11">The sequence shown here is derived from an EMBL/GenBank/DDBJ whole genome shotgun (WGS) entry which is preliminary data.</text>
</comment>
<dbReference type="GO" id="GO:0005829">
    <property type="term" value="C:cytosol"/>
    <property type="evidence" value="ECO:0007669"/>
    <property type="project" value="TreeGrafter"/>
</dbReference>
<dbReference type="SUPFAM" id="SSF56784">
    <property type="entry name" value="HAD-like"/>
    <property type="match status" value="1"/>
</dbReference>
<protein>
    <recommendedName>
        <fullName evidence="4">phosphoglycolate phosphatase</fullName>
        <ecNumber evidence="4">3.1.3.18</ecNumber>
    </recommendedName>
</protein>
<evidence type="ECO:0000256" key="6">
    <source>
        <dbReference type="ARBA" id="ARBA00022723"/>
    </source>
</evidence>
<keyword evidence="8" id="KW-0460">Magnesium</keyword>
<evidence type="ECO:0000256" key="1">
    <source>
        <dbReference type="ARBA" id="ARBA00000830"/>
    </source>
</evidence>
<evidence type="ECO:0000256" key="7">
    <source>
        <dbReference type="ARBA" id="ARBA00022801"/>
    </source>
</evidence>
<dbReference type="Gene3D" id="3.40.50.1000">
    <property type="entry name" value="HAD superfamily/HAD-like"/>
    <property type="match status" value="1"/>
</dbReference>
<dbReference type="InterPro" id="IPR023214">
    <property type="entry name" value="HAD_sf"/>
</dbReference>
<dbReference type="GO" id="GO:0046872">
    <property type="term" value="F:metal ion binding"/>
    <property type="evidence" value="ECO:0007669"/>
    <property type="project" value="UniProtKB-KW"/>
</dbReference>
<sequence>MPIKAVLFDLDGTLVDSAPDLGAAADQMRTDRGLPSYPLAKYRPLAGAGARGMLEVAFGMTPQDTDYETMREEFFRNYEIRMTQSTHPFDGIAAMLLELTARHIPWGIVTNKMERFTLPFIKQATWAQSAQTVIAGDTTPHMKPHPTPVLEAAKQLHLPPETCLYVGDDLRDIQSGNAANMLTAAATWGYLGANSDYTTWNADYIVEKPAAILKLLN</sequence>
<evidence type="ECO:0000256" key="10">
    <source>
        <dbReference type="ARBA" id="ARBA00059247"/>
    </source>
</evidence>
<dbReference type="SFLD" id="SFLDS00003">
    <property type="entry name" value="Haloacid_Dehalogenase"/>
    <property type="match status" value="1"/>
</dbReference>
<dbReference type="SFLD" id="SFLDG01129">
    <property type="entry name" value="C1.5:_HAD__Beta-PGM__Phosphata"/>
    <property type="match status" value="1"/>
</dbReference>
<dbReference type="NCBIfam" id="TIGR01509">
    <property type="entry name" value="HAD-SF-IA-v3"/>
    <property type="match status" value="1"/>
</dbReference>
<dbReference type="RefSeq" id="WP_126977979.1">
    <property type="nucleotide sequence ID" value="NZ_PQSP01000001.1"/>
</dbReference>